<dbReference type="Proteomes" id="UP000266234">
    <property type="component" value="Unassembled WGS sequence"/>
</dbReference>
<keyword evidence="1" id="KW-0732">Signal</keyword>
<reference evidence="2 3" key="1">
    <citation type="journal article" date="2018" name="PLoS Pathog.">
        <title>Evolution of structural diversity of trichothecenes, a family of toxins produced by plant pathogenic and entomopathogenic fungi.</title>
        <authorList>
            <person name="Proctor R.H."/>
            <person name="McCormick S.P."/>
            <person name="Kim H.S."/>
            <person name="Cardoza R.E."/>
            <person name="Stanley A.M."/>
            <person name="Lindo L."/>
            <person name="Kelly A."/>
            <person name="Brown D.W."/>
            <person name="Lee T."/>
            <person name="Vaughan M.M."/>
            <person name="Alexander N.J."/>
            <person name="Busman M."/>
            <person name="Gutierrez S."/>
        </authorList>
    </citation>
    <scope>NUCLEOTIDE SEQUENCE [LARGE SCALE GENOMIC DNA]</scope>
    <source>
        <strain evidence="2 3">NRRL 20695</strain>
    </source>
</reference>
<evidence type="ECO:0000313" key="2">
    <source>
        <dbReference type="EMBL" id="RGP73145.1"/>
    </source>
</evidence>
<dbReference type="OrthoDB" id="5103247at2759"/>
<gene>
    <name evidence="2" type="ORF">FLONG3_6461</name>
</gene>
<accession>A0A395SM43</accession>
<sequence>MRVFSVALAILLADTVVEAGVCKPQHTTTLSVGSSATTSTETLTESFEISITQSLTSSTETPVYSSIETLVSSSVLTETTSTGVVSATITEETSTTINGVTSTTITTASGPSATPGSIVGTGPVADLTLHGANTRFNPLSFVPSDSTQTLIFTIVNGQLSTGNNNNYLCLQYKTAGTLGPFVLCPFDNFQAAPLKCARSSTGTLVCTAPNGSCDASGSCRRPNNAEPFSQFYVDSNQAAFFGPATGDFAGYTAVDLILAE</sequence>
<evidence type="ECO:0000256" key="1">
    <source>
        <dbReference type="SAM" id="SignalP"/>
    </source>
</evidence>
<dbReference type="AlphaFoldDB" id="A0A395SM43"/>
<keyword evidence="3" id="KW-1185">Reference proteome</keyword>
<protein>
    <submittedName>
        <fullName evidence="2">Uncharacterized protein</fullName>
    </submittedName>
</protein>
<feature type="chain" id="PRO_5017210292" evidence="1">
    <location>
        <begin position="20"/>
        <end position="260"/>
    </location>
</feature>
<proteinExistence type="predicted"/>
<comment type="caution">
    <text evidence="2">The sequence shown here is derived from an EMBL/GenBank/DDBJ whole genome shotgun (WGS) entry which is preliminary data.</text>
</comment>
<name>A0A395SM43_9HYPO</name>
<evidence type="ECO:0000313" key="3">
    <source>
        <dbReference type="Proteomes" id="UP000266234"/>
    </source>
</evidence>
<organism evidence="2 3">
    <name type="scientific">Fusarium longipes</name>
    <dbReference type="NCBI Taxonomy" id="694270"/>
    <lineage>
        <taxon>Eukaryota</taxon>
        <taxon>Fungi</taxon>
        <taxon>Dikarya</taxon>
        <taxon>Ascomycota</taxon>
        <taxon>Pezizomycotina</taxon>
        <taxon>Sordariomycetes</taxon>
        <taxon>Hypocreomycetidae</taxon>
        <taxon>Hypocreales</taxon>
        <taxon>Nectriaceae</taxon>
        <taxon>Fusarium</taxon>
    </lineage>
</organism>
<feature type="signal peptide" evidence="1">
    <location>
        <begin position="1"/>
        <end position="19"/>
    </location>
</feature>
<dbReference type="EMBL" id="PXOG01000144">
    <property type="protein sequence ID" value="RGP73145.1"/>
    <property type="molecule type" value="Genomic_DNA"/>
</dbReference>